<dbReference type="Gene3D" id="3.10.100.10">
    <property type="entry name" value="Mannose-Binding Protein A, subunit A"/>
    <property type="match status" value="1"/>
</dbReference>
<dbReference type="SMART" id="SM00034">
    <property type="entry name" value="CLECT"/>
    <property type="match status" value="1"/>
</dbReference>
<dbReference type="PANTHER" id="PTHR10035">
    <property type="entry name" value="T-CELL SURFACE GLYCOPROTEIN CD3 ZETA CHAIN"/>
    <property type="match status" value="1"/>
</dbReference>
<dbReference type="AlphaFoldDB" id="A7DY55"/>
<gene>
    <name evidence="9" type="primary">B-NK CD3 zeta</name>
</gene>
<dbReference type="GO" id="GO:0005886">
    <property type="term" value="C:plasma membrane"/>
    <property type="evidence" value="ECO:0007669"/>
    <property type="project" value="UniProtKB-ARBA"/>
</dbReference>
<dbReference type="SMART" id="SM00077">
    <property type="entry name" value="ITAM"/>
    <property type="match status" value="3"/>
</dbReference>
<accession>A7DY55</accession>
<keyword evidence="4 7" id="KW-1133">Transmembrane helix</keyword>
<evidence type="ECO:0000256" key="4">
    <source>
        <dbReference type="ARBA" id="ARBA00022989"/>
    </source>
</evidence>
<feature type="compositionally biased region" description="Polar residues" evidence="6">
    <location>
        <begin position="9"/>
        <end position="24"/>
    </location>
</feature>
<keyword evidence="2 7" id="KW-0812">Transmembrane</keyword>
<dbReference type="PROSITE" id="PS50041">
    <property type="entry name" value="C_TYPE_LECTIN_2"/>
    <property type="match status" value="1"/>
</dbReference>
<dbReference type="EMBL" id="AM747386">
    <property type="protein sequence ID" value="CAO00523.1"/>
    <property type="molecule type" value="mRNA"/>
</dbReference>
<evidence type="ECO:0000256" key="5">
    <source>
        <dbReference type="ARBA" id="ARBA00023136"/>
    </source>
</evidence>
<dbReference type="InterPro" id="IPR003110">
    <property type="entry name" value="Phos_immunorcpt_sig_ITAM"/>
</dbReference>
<feature type="region of interest" description="Disordered" evidence="6">
    <location>
        <begin position="1"/>
        <end position="60"/>
    </location>
</feature>
<dbReference type="CDD" id="cd03593">
    <property type="entry name" value="CLECT_NK_receptors_like"/>
    <property type="match status" value="1"/>
</dbReference>
<evidence type="ECO:0000256" key="6">
    <source>
        <dbReference type="SAM" id="MobiDB-lite"/>
    </source>
</evidence>
<sequence length="313" mass="35483">MARAKFSRSAETAANLQDPNQLYNELNLGRREEYDVLEKKRARDPEMGGKQQRRRNPQEGVYNALQKDKMAEAYSEIGTKGERRRGKGHDGLYQGLSTATKDTYDALHMQTLAPRSFHWKFIVIALGIFCFLLLVAVSVLAIQKTTPPPSAARHCPETNGRNGTELCENTSIEQYFCQSTWNSSAAPAACLLCPQFWRLLGDRCYELSTEKGNWTQAKMKCENLQSQLAVLRKKAEEDHLQKMAGAEPVWIGLEVSTNQWKWVDNSSYNSTESDNLSVMENRCGTFKNTKVEGDVCSGEHQWVCQKEPLRLHP</sequence>
<dbReference type="Pfam" id="PF00059">
    <property type="entry name" value="Lectin_C"/>
    <property type="match status" value="1"/>
</dbReference>
<dbReference type="Pfam" id="PF02189">
    <property type="entry name" value="ITAM"/>
    <property type="match status" value="2"/>
</dbReference>
<evidence type="ECO:0000313" key="9">
    <source>
        <dbReference type="EMBL" id="CAO00523.1"/>
    </source>
</evidence>
<proteinExistence type="evidence at transcript level"/>
<dbReference type="SUPFAM" id="SSF56436">
    <property type="entry name" value="C-type lectin-like"/>
    <property type="match status" value="1"/>
</dbReference>
<dbReference type="GO" id="GO:0030246">
    <property type="term" value="F:carbohydrate binding"/>
    <property type="evidence" value="ECO:0007669"/>
    <property type="project" value="UniProtKB-KW"/>
</dbReference>
<feature type="compositionally biased region" description="Basic and acidic residues" evidence="6">
    <location>
        <begin position="28"/>
        <end position="47"/>
    </location>
</feature>
<comment type="subcellular location">
    <subcellularLocation>
        <location evidence="1">Membrane</location>
        <topology evidence="1">Single-pass type I membrane protein</topology>
    </subcellularLocation>
</comment>
<evidence type="ECO:0000256" key="1">
    <source>
        <dbReference type="ARBA" id="ARBA00004479"/>
    </source>
</evidence>
<keyword evidence="5 7" id="KW-0472">Membrane</keyword>
<dbReference type="GO" id="GO:0004888">
    <property type="term" value="F:transmembrane signaling receptor activity"/>
    <property type="evidence" value="ECO:0007669"/>
    <property type="project" value="InterPro"/>
</dbReference>
<dbReference type="InterPro" id="IPR033992">
    <property type="entry name" value="NKR-like_CTLD"/>
</dbReference>
<evidence type="ECO:0000256" key="7">
    <source>
        <dbReference type="SAM" id="Phobius"/>
    </source>
</evidence>
<dbReference type="PhylomeDB" id="A7DY55"/>
<dbReference type="PROSITE" id="PS51055">
    <property type="entry name" value="ITAM_1"/>
    <property type="match status" value="2"/>
</dbReference>
<evidence type="ECO:0000256" key="3">
    <source>
        <dbReference type="ARBA" id="ARBA00022734"/>
    </source>
</evidence>
<reference evidence="9" key="1">
    <citation type="journal article" date="2008" name="Mol. Immunol.">
        <title>Chicken C-type lectin-like receptor B-NK, expressed on NK and T cell subsets, binds to a ligand on activated splenocytes.</title>
        <authorList>
            <person name="Viertlboeck B.C."/>
            <person name="Wortmann A."/>
            <person name="Schmitt R."/>
            <person name="Plachy J."/>
            <person name="Gobel T.W."/>
        </authorList>
    </citation>
    <scope>NUCLEOTIDE SEQUENCE</scope>
    <source>
        <strain evidence="9">H.B 19</strain>
    </source>
</reference>
<protein>
    <submittedName>
        <fullName evidence="9">B-NK CD3 zeta protein</fullName>
    </submittedName>
</protein>
<feature type="domain" description="C-type lectin" evidence="8">
    <location>
        <begin position="200"/>
        <end position="305"/>
    </location>
</feature>
<evidence type="ECO:0000259" key="8">
    <source>
        <dbReference type="PROSITE" id="PS50041"/>
    </source>
</evidence>
<dbReference type="PANTHER" id="PTHR10035:SF2">
    <property type="entry name" value="T-CELL SURFACE GLYCOPROTEIN CD3 ZETA CHAIN"/>
    <property type="match status" value="1"/>
</dbReference>
<evidence type="ECO:0000256" key="2">
    <source>
        <dbReference type="ARBA" id="ARBA00022692"/>
    </source>
</evidence>
<feature type="transmembrane region" description="Helical" evidence="7">
    <location>
        <begin position="121"/>
        <end position="142"/>
    </location>
</feature>
<dbReference type="InterPro" id="IPR016187">
    <property type="entry name" value="CTDL_fold"/>
</dbReference>
<dbReference type="InterPro" id="IPR016186">
    <property type="entry name" value="C-type_lectin-like/link_sf"/>
</dbReference>
<organism evidence="9">
    <name type="scientific">Gallus gallus</name>
    <name type="common">Chicken</name>
    <dbReference type="NCBI Taxonomy" id="9031"/>
    <lineage>
        <taxon>Eukaryota</taxon>
        <taxon>Metazoa</taxon>
        <taxon>Chordata</taxon>
        <taxon>Craniata</taxon>
        <taxon>Vertebrata</taxon>
        <taxon>Euteleostomi</taxon>
        <taxon>Archelosauria</taxon>
        <taxon>Archosauria</taxon>
        <taxon>Dinosauria</taxon>
        <taxon>Saurischia</taxon>
        <taxon>Theropoda</taxon>
        <taxon>Coelurosauria</taxon>
        <taxon>Aves</taxon>
        <taxon>Neognathae</taxon>
        <taxon>Galloanserae</taxon>
        <taxon>Galliformes</taxon>
        <taxon>Phasianidae</taxon>
        <taxon>Phasianinae</taxon>
        <taxon>Gallus</taxon>
    </lineage>
</organism>
<dbReference type="VEuPathDB" id="HostDB:geneid_395911"/>
<keyword evidence="3" id="KW-0430">Lectin</keyword>
<dbReference type="InterPro" id="IPR001304">
    <property type="entry name" value="C-type_lectin-like"/>
</dbReference>
<dbReference type="InterPro" id="IPR024128">
    <property type="entry name" value="T-cell_CD3_zeta"/>
</dbReference>
<name>A7DY55_CHICK</name>
<dbReference type="GO" id="GO:0007166">
    <property type="term" value="P:cell surface receptor signaling pathway"/>
    <property type="evidence" value="ECO:0007669"/>
    <property type="project" value="InterPro"/>
</dbReference>